<organism evidence="10 11">
    <name type="scientific">Candidatus Fusicatenibacter intestinigallinarum</name>
    <dbReference type="NCBI Taxonomy" id="2838598"/>
    <lineage>
        <taxon>Bacteria</taxon>
        <taxon>Bacillati</taxon>
        <taxon>Bacillota</taxon>
        <taxon>Clostridia</taxon>
        <taxon>Lachnospirales</taxon>
        <taxon>Lachnospiraceae</taxon>
        <taxon>Fusicatenibacter</taxon>
    </lineage>
</organism>
<dbReference type="GO" id="GO:0004418">
    <property type="term" value="F:hydroxymethylbilane synthase activity"/>
    <property type="evidence" value="ECO:0007669"/>
    <property type="project" value="UniProtKB-UniRule"/>
</dbReference>
<dbReference type="Pfam" id="PF03900">
    <property type="entry name" value="Porphobil_deamC"/>
    <property type="match status" value="1"/>
</dbReference>
<sequence length="294" mass="32564">MKIRIGSRESRLAVIQSEIVQHWLEEHVSDAEVSLITMKTTGDIILDRPLAQVGGKGLFVKELDRALMDGRTDLSVHSLKDLPMEVSEELPVVAYSRREDERDALILPEGTDEIDFSKPIGTSSLRRVLQLKRLYPEASFESVRGNLVTRLRKLEEGKYSALILAAAGVKRMGLEHRIRRYFTVDEVIPAAGQGILAVQGRRGQDYSYLEGYDDRNGRYAALAERAFVRALDGGCSSPVAAHAVICEDRLTLTGLYYGGDGDHYETAVLDGDVSDAEKIGLALAGQFRKDLQTE</sequence>
<protein>
    <recommendedName>
        <fullName evidence="7">Porphobilinogen deaminase</fullName>
        <shortName evidence="7">PBG</shortName>
        <ecNumber evidence="7">2.5.1.61</ecNumber>
    </recommendedName>
    <alternativeName>
        <fullName evidence="7">Hydroxymethylbilane synthase</fullName>
        <shortName evidence="7">HMBS</shortName>
    </alternativeName>
    <alternativeName>
        <fullName evidence="7">Pre-uroporphyrinogen synthase</fullName>
    </alternativeName>
</protein>
<feature type="domain" description="Porphobilinogen deaminase C-terminal" evidence="9">
    <location>
        <begin position="220"/>
        <end position="287"/>
    </location>
</feature>
<dbReference type="InterPro" id="IPR022418">
    <property type="entry name" value="Porphobilinogen_deaminase_C"/>
</dbReference>
<comment type="miscellaneous">
    <text evidence="7">The porphobilinogen subunits are added to the dipyrromethane group.</text>
</comment>
<dbReference type="Gene3D" id="3.30.160.40">
    <property type="entry name" value="Porphobilinogen deaminase, C-terminal domain"/>
    <property type="match status" value="1"/>
</dbReference>
<comment type="subunit">
    <text evidence="3 7">Monomer.</text>
</comment>
<accession>A0A9D2NC32</accession>
<dbReference type="Proteomes" id="UP000823849">
    <property type="component" value="Unassembled WGS sequence"/>
</dbReference>
<comment type="similarity">
    <text evidence="2 7">Belongs to the HMBS family.</text>
</comment>
<dbReference type="PROSITE" id="PS00533">
    <property type="entry name" value="PORPHOBILINOGEN_DEAM"/>
    <property type="match status" value="1"/>
</dbReference>
<comment type="function">
    <text evidence="1 7">Tetrapolymerization of the monopyrrole PBG into the hydroxymethylbilane pre-uroporphyrinogen in several discrete steps.</text>
</comment>
<dbReference type="InterPro" id="IPR022417">
    <property type="entry name" value="Porphobilin_deaminase_N"/>
</dbReference>
<dbReference type="HAMAP" id="MF_00260">
    <property type="entry name" value="Porphobil_deam"/>
    <property type="match status" value="1"/>
</dbReference>
<comment type="cofactor">
    <cofactor evidence="7">
        <name>dipyrromethane</name>
        <dbReference type="ChEBI" id="CHEBI:60342"/>
    </cofactor>
    <text evidence="7">Binds 1 dipyrromethane group covalently.</text>
</comment>
<feature type="modified residue" description="S-(dipyrrolylmethanemethyl)cysteine" evidence="7">
    <location>
        <position position="235"/>
    </location>
</feature>
<dbReference type="EMBL" id="DWWU01000041">
    <property type="protein sequence ID" value="HJC16172.1"/>
    <property type="molecule type" value="Genomic_DNA"/>
</dbReference>
<comment type="catalytic activity">
    <reaction evidence="6 7">
        <text>4 porphobilinogen + H2O = hydroxymethylbilane + 4 NH4(+)</text>
        <dbReference type="Rhea" id="RHEA:13185"/>
        <dbReference type="ChEBI" id="CHEBI:15377"/>
        <dbReference type="ChEBI" id="CHEBI:28938"/>
        <dbReference type="ChEBI" id="CHEBI:57845"/>
        <dbReference type="ChEBI" id="CHEBI:58126"/>
        <dbReference type="EC" id="2.5.1.61"/>
    </reaction>
</comment>
<dbReference type="Pfam" id="PF01379">
    <property type="entry name" value="Porphobil_deam"/>
    <property type="match status" value="1"/>
</dbReference>
<evidence type="ECO:0000256" key="4">
    <source>
        <dbReference type="ARBA" id="ARBA00022679"/>
    </source>
</evidence>
<dbReference type="InterPro" id="IPR000860">
    <property type="entry name" value="HemC"/>
</dbReference>
<evidence type="ECO:0000313" key="11">
    <source>
        <dbReference type="Proteomes" id="UP000823849"/>
    </source>
</evidence>
<evidence type="ECO:0000256" key="7">
    <source>
        <dbReference type="HAMAP-Rule" id="MF_00260"/>
    </source>
</evidence>
<dbReference type="InterPro" id="IPR022419">
    <property type="entry name" value="Porphobilin_deaminase_cofac_BS"/>
</dbReference>
<gene>
    <name evidence="7 10" type="primary">hemC</name>
    <name evidence="10" type="ORF">H9705_10230</name>
</gene>
<evidence type="ECO:0000313" key="10">
    <source>
        <dbReference type="EMBL" id="HJC16172.1"/>
    </source>
</evidence>
<reference evidence="10" key="1">
    <citation type="journal article" date="2021" name="PeerJ">
        <title>Extensive microbial diversity within the chicken gut microbiome revealed by metagenomics and culture.</title>
        <authorList>
            <person name="Gilroy R."/>
            <person name="Ravi A."/>
            <person name="Getino M."/>
            <person name="Pursley I."/>
            <person name="Horton D.L."/>
            <person name="Alikhan N.F."/>
            <person name="Baker D."/>
            <person name="Gharbi K."/>
            <person name="Hall N."/>
            <person name="Watson M."/>
            <person name="Adriaenssens E.M."/>
            <person name="Foster-Nyarko E."/>
            <person name="Jarju S."/>
            <person name="Secka A."/>
            <person name="Antonio M."/>
            <person name="Oren A."/>
            <person name="Chaudhuri R.R."/>
            <person name="La Ragione R."/>
            <person name="Hildebrand F."/>
            <person name="Pallen M.J."/>
        </authorList>
    </citation>
    <scope>NUCLEOTIDE SEQUENCE</scope>
    <source>
        <strain evidence="10">CHK185-5351</strain>
    </source>
</reference>
<comment type="caution">
    <text evidence="10">The sequence shown here is derived from an EMBL/GenBank/DDBJ whole genome shotgun (WGS) entry which is preliminary data.</text>
</comment>
<dbReference type="GO" id="GO:0005737">
    <property type="term" value="C:cytoplasm"/>
    <property type="evidence" value="ECO:0007669"/>
    <property type="project" value="UniProtKB-UniRule"/>
</dbReference>
<evidence type="ECO:0000256" key="3">
    <source>
        <dbReference type="ARBA" id="ARBA00011245"/>
    </source>
</evidence>
<name>A0A9D2NC32_9FIRM</name>
<dbReference type="NCBIfam" id="TIGR00212">
    <property type="entry name" value="hemC"/>
    <property type="match status" value="1"/>
</dbReference>
<dbReference type="CDD" id="cd13647">
    <property type="entry name" value="PBP2_PBGD_2"/>
    <property type="match status" value="1"/>
</dbReference>
<feature type="domain" description="Porphobilinogen deaminase N-terminal" evidence="8">
    <location>
        <begin position="3"/>
        <end position="204"/>
    </location>
</feature>
<reference evidence="10" key="2">
    <citation type="submission" date="2021-04" db="EMBL/GenBank/DDBJ databases">
        <authorList>
            <person name="Gilroy R."/>
        </authorList>
    </citation>
    <scope>NUCLEOTIDE SEQUENCE</scope>
    <source>
        <strain evidence="10">CHK185-5351</strain>
    </source>
</reference>
<dbReference type="Gene3D" id="3.40.190.10">
    <property type="entry name" value="Periplasmic binding protein-like II"/>
    <property type="match status" value="2"/>
</dbReference>
<evidence type="ECO:0000256" key="1">
    <source>
        <dbReference type="ARBA" id="ARBA00002869"/>
    </source>
</evidence>
<dbReference type="PANTHER" id="PTHR11557">
    <property type="entry name" value="PORPHOBILINOGEN DEAMINASE"/>
    <property type="match status" value="1"/>
</dbReference>
<dbReference type="AlphaFoldDB" id="A0A9D2NC32"/>
<evidence type="ECO:0000256" key="2">
    <source>
        <dbReference type="ARBA" id="ARBA00005638"/>
    </source>
</evidence>
<dbReference type="GO" id="GO:0006782">
    <property type="term" value="P:protoporphyrinogen IX biosynthetic process"/>
    <property type="evidence" value="ECO:0007669"/>
    <property type="project" value="UniProtKB-UniRule"/>
</dbReference>
<proteinExistence type="inferred from homology"/>
<dbReference type="PIRSF" id="PIRSF001438">
    <property type="entry name" value="4pyrrol_synth_OHMeBilane_synth"/>
    <property type="match status" value="1"/>
</dbReference>
<dbReference type="FunFam" id="3.40.190.10:FF:000005">
    <property type="entry name" value="Porphobilinogen deaminase"/>
    <property type="match status" value="1"/>
</dbReference>
<keyword evidence="5 7" id="KW-0627">Porphyrin biosynthesis</keyword>
<dbReference type="PANTHER" id="PTHR11557:SF0">
    <property type="entry name" value="PORPHOBILINOGEN DEAMINASE"/>
    <property type="match status" value="1"/>
</dbReference>
<dbReference type="SUPFAM" id="SSF53850">
    <property type="entry name" value="Periplasmic binding protein-like II"/>
    <property type="match status" value="1"/>
</dbReference>
<keyword evidence="4 7" id="KW-0808">Transferase</keyword>
<evidence type="ECO:0000256" key="5">
    <source>
        <dbReference type="ARBA" id="ARBA00023244"/>
    </source>
</evidence>
<dbReference type="PRINTS" id="PR00151">
    <property type="entry name" value="PORPHBDMNASE"/>
</dbReference>
<evidence type="ECO:0000259" key="8">
    <source>
        <dbReference type="Pfam" id="PF01379"/>
    </source>
</evidence>
<dbReference type="InterPro" id="IPR036803">
    <property type="entry name" value="Porphobilinogen_deaminase_C_sf"/>
</dbReference>
<evidence type="ECO:0000259" key="9">
    <source>
        <dbReference type="Pfam" id="PF03900"/>
    </source>
</evidence>
<dbReference type="SUPFAM" id="SSF54782">
    <property type="entry name" value="Porphobilinogen deaminase (hydroxymethylbilane synthase), C-terminal domain"/>
    <property type="match status" value="1"/>
</dbReference>
<dbReference type="EC" id="2.5.1.61" evidence="7"/>
<evidence type="ECO:0000256" key="6">
    <source>
        <dbReference type="ARBA" id="ARBA00048169"/>
    </source>
</evidence>